<name>A0A8J2ZS07_9BACL</name>
<keyword evidence="1" id="KW-0812">Transmembrane</keyword>
<sequence length="127" mass="14920">MTLFIYLFAVLIAAPMVTLFALYWLFKGIFKEAKKALHWSVDITTFFTILSVDVVMYGIWHHHFFGRILFAFILIAFLFTGLNWIFKDNIQPKKLIRGAWRFNFLIFMSLYIVLIIYGLISGIANQI</sequence>
<keyword evidence="1" id="KW-1133">Transmembrane helix</keyword>
<dbReference type="AlphaFoldDB" id="A0A8J2ZS07"/>
<feature type="transmembrane region" description="Helical" evidence="1">
    <location>
        <begin position="65"/>
        <end position="86"/>
    </location>
</feature>
<protein>
    <recommendedName>
        <fullName evidence="4">DUF3397 domain-containing protein</fullName>
    </recommendedName>
</protein>
<keyword evidence="3" id="KW-1185">Reference proteome</keyword>
<reference evidence="2" key="1">
    <citation type="journal article" date="2014" name="Int. J. Syst. Evol. Microbiol.">
        <title>Complete genome sequence of Corynebacterium casei LMG S-19264T (=DSM 44701T), isolated from a smear-ripened cheese.</title>
        <authorList>
            <consortium name="US DOE Joint Genome Institute (JGI-PGF)"/>
            <person name="Walter F."/>
            <person name="Albersmeier A."/>
            <person name="Kalinowski J."/>
            <person name="Ruckert C."/>
        </authorList>
    </citation>
    <scope>NUCLEOTIDE SEQUENCE</scope>
    <source>
        <strain evidence="2">CGMCC 1.12777</strain>
    </source>
</reference>
<dbReference type="Pfam" id="PF11877">
    <property type="entry name" value="DUF3397"/>
    <property type="match status" value="1"/>
</dbReference>
<feature type="transmembrane region" description="Helical" evidence="1">
    <location>
        <begin position="6"/>
        <end position="25"/>
    </location>
</feature>
<proteinExistence type="predicted"/>
<dbReference type="Proteomes" id="UP000656813">
    <property type="component" value="Unassembled WGS sequence"/>
</dbReference>
<evidence type="ECO:0000313" key="3">
    <source>
        <dbReference type="Proteomes" id="UP000656813"/>
    </source>
</evidence>
<organism evidence="2 3">
    <name type="scientific">Pullulanibacillus pueri</name>
    <dbReference type="NCBI Taxonomy" id="1437324"/>
    <lineage>
        <taxon>Bacteria</taxon>
        <taxon>Bacillati</taxon>
        <taxon>Bacillota</taxon>
        <taxon>Bacilli</taxon>
        <taxon>Bacillales</taxon>
        <taxon>Sporolactobacillaceae</taxon>
        <taxon>Pullulanibacillus</taxon>
    </lineage>
</organism>
<gene>
    <name evidence="2" type="ORF">GCM10007096_02720</name>
</gene>
<evidence type="ECO:0008006" key="4">
    <source>
        <dbReference type="Google" id="ProtNLM"/>
    </source>
</evidence>
<dbReference type="InterPro" id="IPR024515">
    <property type="entry name" value="DUF3397"/>
</dbReference>
<accession>A0A8J2ZS07</accession>
<comment type="caution">
    <text evidence="2">The sequence shown here is derived from an EMBL/GenBank/DDBJ whole genome shotgun (WGS) entry which is preliminary data.</text>
</comment>
<evidence type="ECO:0000313" key="2">
    <source>
        <dbReference type="EMBL" id="GGH74463.1"/>
    </source>
</evidence>
<dbReference type="EMBL" id="BMFV01000001">
    <property type="protein sequence ID" value="GGH74463.1"/>
    <property type="molecule type" value="Genomic_DNA"/>
</dbReference>
<evidence type="ECO:0000256" key="1">
    <source>
        <dbReference type="SAM" id="Phobius"/>
    </source>
</evidence>
<reference evidence="2" key="2">
    <citation type="submission" date="2020-09" db="EMBL/GenBank/DDBJ databases">
        <authorList>
            <person name="Sun Q."/>
            <person name="Zhou Y."/>
        </authorList>
    </citation>
    <scope>NUCLEOTIDE SEQUENCE</scope>
    <source>
        <strain evidence="2">CGMCC 1.12777</strain>
    </source>
</reference>
<feature type="transmembrane region" description="Helical" evidence="1">
    <location>
        <begin position="98"/>
        <end position="120"/>
    </location>
</feature>
<dbReference type="RefSeq" id="WP_188495276.1">
    <property type="nucleotide sequence ID" value="NZ_BMFV01000001.1"/>
</dbReference>
<feature type="transmembrane region" description="Helical" evidence="1">
    <location>
        <begin position="37"/>
        <end position="59"/>
    </location>
</feature>
<keyword evidence="1" id="KW-0472">Membrane</keyword>